<keyword evidence="2" id="KW-0808">Transferase</keyword>
<dbReference type="STRING" id="644352.J3P068"/>
<reference evidence="4" key="1">
    <citation type="submission" date="2010-07" db="EMBL/GenBank/DDBJ databases">
        <title>The genome sequence of Gaeumannomyces graminis var. tritici strain R3-111a-1.</title>
        <authorList>
            <consortium name="The Broad Institute Genome Sequencing Platform"/>
            <person name="Ma L.-J."/>
            <person name="Dead R."/>
            <person name="Young S."/>
            <person name="Zeng Q."/>
            <person name="Koehrsen M."/>
            <person name="Alvarado L."/>
            <person name="Berlin A."/>
            <person name="Chapman S.B."/>
            <person name="Chen Z."/>
            <person name="Freedman E."/>
            <person name="Gellesch M."/>
            <person name="Goldberg J."/>
            <person name="Griggs A."/>
            <person name="Gujja S."/>
            <person name="Heilman E.R."/>
            <person name="Heiman D."/>
            <person name="Hepburn T."/>
            <person name="Howarth C."/>
            <person name="Jen D."/>
            <person name="Larson L."/>
            <person name="Mehta T."/>
            <person name="Neiman D."/>
            <person name="Pearson M."/>
            <person name="Roberts A."/>
            <person name="Saif S."/>
            <person name="Shea T."/>
            <person name="Shenoy N."/>
            <person name="Sisk P."/>
            <person name="Stolte C."/>
            <person name="Sykes S."/>
            <person name="Walk T."/>
            <person name="White J."/>
            <person name="Yandava C."/>
            <person name="Haas B."/>
            <person name="Nusbaum C."/>
            <person name="Birren B."/>
        </authorList>
    </citation>
    <scope>NUCLEOTIDE SEQUENCE [LARGE SCALE GENOMIC DNA]</scope>
    <source>
        <strain evidence="4">R3-111a-1</strain>
    </source>
</reference>
<dbReference type="VEuPathDB" id="FungiDB:GGTG_06915"/>
<protein>
    <submittedName>
        <fullName evidence="2">Serine/threonine protein kinase</fullName>
    </submittedName>
</protein>
<dbReference type="AlphaFoldDB" id="J3P068"/>
<dbReference type="EnsemblFungi" id="EJT77001">
    <property type="protein sequence ID" value="EJT77001"/>
    <property type="gene ID" value="GGTG_06915"/>
</dbReference>
<dbReference type="GO" id="GO:0004674">
    <property type="term" value="F:protein serine/threonine kinase activity"/>
    <property type="evidence" value="ECO:0007669"/>
    <property type="project" value="UniProtKB-KW"/>
</dbReference>
<dbReference type="InterPro" id="IPR000719">
    <property type="entry name" value="Prot_kinase_dom"/>
</dbReference>
<dbReference type="InterPro" id="IPR011009">
    <property type="entry name" value="Kinase-like_dom_sf"/>
</dbReference>
<dbReference type="SUPFAM" id="SSF56112">
    <property type="entry name" value="Protein kinase-like (PK-like)"/>
    <property type="match status" value="2"/>
</dbReference>
<dbReference type="HOGENOM" id="CLU_312157_0_0_1"/>
<name>J3P068_GAET3</name>
<reference evidence="3" key="5">
    <citation type="submission" date="2018-04" db="UniProtKB">
        <authorList>
            <consortium name="EnsemblFungi"/>
        </authorList>
    </citation>
    <scope>IDENTIFICATION</scope>
    <source>
        <strain evidence="3">R3-111a-1</strain>
    </source>
</reference>
<evidence type="ECO:0000313" key="2">
    <source>
        <dbReference type="EMBL" id="EJT77001.1"/>
    </source>
</evidence>
<dbReference type="RefSeq" id="XP_009223001.1">
    <property type="nucleotide sequence ID" value="XM_009224737.1"/>
</dbReference>
<dbReference type="Pfam" id="PF00069">
    <property type="entry name" value="Pkinase"/>
    <property type="match status" value="1"/>
</dbReference>
<dbReference type="PANTHER" id="PTHR37542:SF3">
    <property type="entry name" value="PRION-INHIBITION AND PROPAGATION HELO DOMAIN-CONTAINING PROTEIN"/>
    <property type="match status" value="1"/>
</dbReference>
<evidence type="ECO:0000313" key="4">
    <source>
        <dbReference type="Proteomes" id="UP000006039"/>
    </source>
</evidence>
<dbReference type="GeneID" id="20347373"/>
<dbReference type="GO" id="GO:0005524">
    <property type="term" value="F:ATP binding"/>
    <property type="evidence" value="ECO:0007669"/>
    <property type="project" value="InterPro"/>
</dbReference>
<dbReference type="SMART" id="SM00220">
    <property type="entry name" value="S_TKc"/>
    <property type="match status" value="1"/>
</dbReference>
<keyword evidence="2" id="KW-0418">Kinase</keyword>
<feature type="domain" description="Protein kinase" evidence="1">
    <location>
        <begin position="203"/>
        <end position="521"/>
    </location>
</feature>
<sequence length="1023" mass="115107">MPSEKIESLRREIHNRRLTNTAGEEFVPDKWLSDLLTEERILDALEALDDSIIDKDECPQVARDIWKFGLKTFAIFLTMGKPDLVYRFFQTDQFDKDTCGLLDRRLPMEEAKLEHALGLTHIREDINNLVEDAKQKGVVLDSNPNFKRLKEQEAECIDLCQRFMSIQDVFLSPTFPQGPLHRLLLDSTRLPFVSNSEHRETADAGAAQQPQGAFGKVSMEALPQRCYGDKRGMVVVRKELKSQGKEAYRGELRCLRLLAAARHPSLLELYGSYTYHTKHNFLFHEAVQGDLHDLLEAERRLPEFQHDDAFYLAFCGLASALEQVHCYANDDLKLKMIGCHHDLKPRNVLVDGGRFILADFGLATMTDERVDPTTLAQDRDLYFAAPENIDYVNSIRRPVGPPGDIWSLGCILAEVHTFMRGGRDAVRDFRLSRAFDQDFGDMIMTIKAFHDGLGNLNPATVRHLDEMKATIRAEAEARAAHRRQHIPELGLIRLVREMLTINDLARPDIKKILQRLRCVTLQKKSEPVCDELLVSPHSKNVEFIIERQVFREWLGRLEEVGQRGQLYLPSDAAFNQACNTIDALLDELRRLSQDDLESPLFSQLRRLNEQLLSCLDVAGRLSIRRDVERNAIPIARELARESGLPATSVSETALLASGPNASILRLLAVAQVNARMRQEGDQAVPRLKSTDVTLLDPPKVADAATTFRLGTLKQDGGAVEIPVVVEEMTIEAKHAEPKDSDRLFKRLKNVLVLGATDTLPDFRALSCSGIYFDMDKELIGITYKYPTNVSSSDSSTRVASLAQLLSEQPHTVDYERNLVVGLDDRVRLARDLALAVSNFHHIGWMHKNLSSHTVLFFLDATPSSGAPTSPRPPPRRLALSAPALIGFSHSRQSDETLMSSKRYHTSTELRAYHHPKYAGEGGGGDRDPYRAEFDYYSLGLVLLELGHWWPLRKIVQDRRDRAAMRKYLLQRSVPFLAGAMGEAYASATEACLSGDLEKGSVEGRFSRLVIAPLEELLGNGVGM</sequence>
<feature type="domain" description="Protein kinase" evidence="1">
    <location>
        <begin position="649"/>
        <end position="1023"/>
    </location>
</feature>
<organism evidence="2">
    <name type="scientific">Gaeumannomyces tritici (strain R3-111a-1)</name>
    <name type="common">Wheat and barley take-all root rot fungus</name>
    <name type="synonym">Gaeumannomyces graminis var. tritici</name>
    <dbReference type="NCBI Taxonomy" id="644352"/>
    <lineage>
        <taxon>Eukaryota</taxon>
        <taxon>Fungi</taxon>
        <taxon>Dikarya</taxon>
        <taxon>Ascomycota</taxon>
        <taxon>Pezizomycotina</taxon>
        <taxon>Sordariomycetes</taxon>
        <taxon>Sordariomycetidae</taxon>
        <taxon>Magnaporthales</taxon>
        <taxon>Magnaporthaceae</taxon>
        <taxon>Gaeumannomyces</taxon>
    </lineage>
</organism>
<reference evidence="2" key="2">
    <citation type="submission" date="2010-07" db="EMBL/GenBank/DDBJ databases">
        <authorList>
            <consortium name="The Broad Institute Genome Sequencing Platform"/>
            <consortium name="Broad Institute Genome Sequencing Center for Infectious Disease"/>
            <person name="Ma L.-J."/>
            <person name="Dead R."/>
            <person name="Young S."/>
            <person name="Zeng Q."/>
            <person name="Koehrsen M."/>
            <person name="Alvarado L."/>
            <person name="Berlin A."/>
            <person name="Chapman S.B."/>
            <person name="Chen Z."/>
            <person name="Freedman E."/>
            <person name="Gellesch M."/>
            <person name="Goldberg J."/>
            <person name="Griggs A."/>
            <person name="Gujja S."/>
            <person name="Heilman E.R."/>
            <person name="Heiman D."/>
            <person name="Hepburn T."/>
            <person name="Howarth C."/>
            <person name="Jen D."/>
            <person name="Larson L."/>
            <person name="Mehta T."/>
            <person name="Neiman D."/>
            <person name="Pearson M."/>
            <person name="Roberts A."/>
            <person name="Saif S."/>
            <person name="Shea T."/>
            <person name="Shenoy N."/>
            <person name="Sisk P."/>
            <person name="Stolte C."/>
            <person name="Sykes S."/>
            <person name="Walk T."/>
            <person name="White J."/>
            <person name="Yandava C."/>
            <person name="Haas B."/>
            <person name="Nusbaum C."/>
            <person name="Birren B."/>
        </authorList>
    </citation>
    <scope>NUCLEOTIDE SEQUENCE</scope>
    <source>
        <strain evidence="2">R3-111a-1</strain>
    </source>
</reference>
<keyword evidence="4" id="KW-1185">Reference proteome</keyword>
<reference evidence="3" key="4">
    <citation type="journal article" date="2015" name="G3 (Bethesda)">
        <title>Genome sequences of three phytopathogenic species of the Magnaporthaceae family of fungi.</title>
        <authorList>
            <person name="Okagaki L.H."/>
            <person name="Nunes C.C."/>
            <person name="Sailsbery J."/>
            <person name="Clay B."/>
            <person name="Brown D."/>
            <person name="John T."/>
            <person name="Oh Y."/>
            <person name="Young N."/>
            <person name="Fitzgerald M."/>
            <person name="Haas B.J."/>
            <person name="Zeng Q."/>
            <person name="Young S."/>
            <person name="Adiconis X."/>
            <person name="Fan L."/>
            <person name="Levin J.Z."/>
            <person name="Mitchell T.K."/>
            <person name="Okubara P.A."/>
            <person name="Farman M.L."/>
            <person name="Kohn L.M."/>
            <person name="Birren B."/>
            <person name="Ma L.-J."/>
            <person name="Dean R.A."/>
        </authorList>
    </citation>
    <scope>NUCLEOTIDE SEQUENCE</scope>
    <source>
        <strain evidence="3">R3-111a-1</strain>
    </source>
</reference>
<dbReference type="Proteomes" id="UP000006039">
    <property type="component" value="Unassembled WGS sequence"/>
</dbReference>
<dbReference type="eggNOG" id="KOG0593">
    <property type="taxonomic scope" value="Eukaryota"/>
</dbReference>
<dbReference type="OrthoDB" id="4062651at2759"/>
<dbReference type="PROSITE" id="PS50011">
    <property type="entry name" value="PROTEIN_KINASE_DOM"/>
    <property type="match status" value="2"/>
</dbReference>
<reference evidence="2" key="3">
    <citation type="submission" date="2010-09" db="EMBL/GenBank/DDBJ databases">
        <title>Annotation of Gaeumannomyces graminis var. tritici R3-111a-1.</title>
        <authorList>
            <consortium name="The Broad Institute Genome Sequencing Platform"/>
            <person name="Ma L.-J."/>
            <person name="Dead R."/>
            <person name="Young S.K."/>
            <person name="Zeng Q."/>
            <person name="Gargeya S."/>
            <person name="Fitzgerald M."/>
            <person name="Haas B."/>
            <person name="Abouelleil A."/>
            <person name="Alvarado L."/>
            <person name="Arachchi H.M."/>
            <person name="Berlin A."/>
            <person name="Brown A."/>
            <person name="Chapman S.B."/>
            <person name="Chen Z."/>
            <person name="Dunbar C."/>
            <person name="Freedman E."/>
            <person name="Gearin G."/>
            <person name="Gellesch M."/>
            <person name="Goldberg J."/>
            <person name="Griggs A."/>
            <person name="Gujja S."/>
            <person name="Heiman D."/>
            <person name="Howarth C."/>
            <person name="Larson L."/>
            <person name="Lui A."/>
            <person name="MacDonald P.J.P."/>
            <person name="Mehta T."/>
            <person name="Montmayeur A."/>
            <person name="Murphy C."/>
            <person name="Neiman D."/>
            <person name="Pearson M."/>
            <person name="Priest M."/>
            <person name="Roberts A."/>
            <person name="Saif S."/>
            <person name="Shea T."/>
            <person name="Shenoy N."/>
            <person name="Sisk P."/>
            <person name="Stolte C."/>
            <person name="Sykes S."/>
            <person name="Yandava C."/>
            <person name="Wortman J."/>
            <person name="Nusbaum C."/>
            <person name="Birren B."/>
        </authorList>
    </citation>
    <scope>NUCLEOTIDE SEQUENCE</scope>
    <source>
        <strain evidence="2">R3-111a-1</strain>
    </source>
</reference>
<dbReference type="CDD" id="cd00180">
    <property type="entry name" value="PKc"/>
    <property type="match status" value="1"/>
</dbReference>
<dbReference type="PANTHER" id="PTHR37542">
    <property type="entry name" value="HELO DOMAIN-CONTAINING PROTEIN-RELATED"/>
    <property type="match status" value="1"/>
</dbReference>
<accession>J3P068</accession>
<evidence type="ECO:0000259" key="1">
    <source>
        <dbReference type="PROSITE" id="PS50011"/>
    </source>
</evidence>
<dbReference type="EMBL" id="GL385397">
    <property type="protein sequence ID" value="EJT77001.1"/>
    <property type="molecule type" value="Genomic_DNA"/>
</dbReference>
<proteinExistence type="predicted"/>
<dbReference type="Gene3D" id="1.10.510.10">
    <property type="entry name" value="Transferase(Phosphotransferase) domain 1"/>
    <property type="match status" value="2"/>
</dbReference>
<keyword evidence="2" id="KW-0723">Serine/threonine-protein kinase</keyword>
<evidence type="ECO:0000313" key="3">
    <source>
        <dbReference type="EnsemblFungi" id="EJT77001"/>
    </source>
</evidence>
<gene>
    <name evidence="3" type="primary">20347373</name>
    <name evidence="2" type="ORF">GGTG_06915</name>
</gene>